<dbReference type="EMBL" id="CAJA01000301">
    <property type="protein sequence ID" value="CCH74052.1"/>
    <property type="molecule type" value="Genomic_DNA"/>
</dbReference>
<dbReference type="Proteomes" id="UP000035763">
    <property type="component" value="Unassembled WGS sequence"/>
</dbReference>
<evidence type="ECO:0000313" key="2">
    <source>
        <dbReference type="Proteomes" id="UP000035763"/>
    </source>
</evidence>
<name>W6JY45_9MICO</name>
<gene>
    <name evidence="1" type="ORF">BN11_370011</name>
</gene>
<protein>
    <recommendedName>
        <fullName evidence="3">Peptidase S51 dipeptidase E</fullName>
    </recommendedName>
</protein>
<organism evidence="1 2">
    <name type="scientific">Nostocoides australiense Ben110</name>
    <dbReference type="NCBI Taxonomy" id="1193182"/>
    <lineage>
        <taxon>Bacteria</taxon>
        <taxon>Bacillati</taxon>
        <taxon>Actinomycetota</taxon>
        <taxon>Actinomycetes</taxon>
        <taxon>Micrococcales</taxon>
        <taxon>Intrasporangiaceae</taxon>
        <taxon>Nostocoides</taxon>
    </lineage>
</organism>
<proteinExistence type="predicted"/>
<evidence type="ECO:0008006" key="3">
    <source>
        <dbReference type="Google" id="ProtNLM"/>
    </source>
</evidence>
<dbReference type="AlphaFoldDB" id="W6JY45"/>
<comment type="caution">
    <text evidence="1">The sequence shown here is derived from an EMBL/GenBank/DDBJ whole genome shotgun (WGS) entry which is preliminary data.</text>
</comment>
<dbReference type="RefSeq" id="WP_048694705.1">
    <property type="nucleotide sequence ID" value="NZ_HG764815.1"/>
</dbReference>
<sequence>MRTILLGPQRFTVRVTGALRSLETEGPVAVINAGWEEREDDIGELDAALDNRARNLRLFHRLADVLEKDPGFALQASRFRDRHDELTNVYRVRLQHAMGGVYAVQRLVPSHPSRARNSAAYRALADAVAGIRAIDTWYLAEVRRLYGELEVDGGVNSSDVIAWHRAEVRAAQNDCVAWILPGGNIRTLMSSLRLFDVTIPHAVSVIAWSAGAMALTERIALFHDHGPEGSQETELFDAGLGRVHGVVAFPHARRRLRMDDPERLGMLALRFEPAECVLLDDGAVLDFGATGTIPLNARRVGADGLIRAGDDA</sequence>
<accession>W6JY45</accession>
<dbReference type="Gene3D" id="3.40.50.880">
    <property type="match status" value="1"/>
</dbReference>
<dbReference type="InterPro" id="IPR029062">
    <property type="entry name" value="Class_I_gatase-like"/>
</dbReference>
<reference evidence="1 2" key="1">
    <citation type="journal article" date="2013" name="ISME J.">
        <title>A metabolic model for members of the genus Tetrasphaera involved in enhanced biological phosphorus removal.</title>
        <authorList>
            <person name="Kristiansen R."/>
            <person name="Nguyen H.T.T."/>
            <person name="Saunders A.M."/>
            <person name="Nielsen J.L."/>
            <person name="Wimmer R."/>
            <person name="Le V.Q."/>
            <person name="McIlroy S.J."/>
            <person name="Petrovski S."/>
            <person name="Seviour R.J."/>
            <person name="Calteau A."/>
            <person name="Nielsen K.L."/>
            <person name="Nielsen P.H."/>
        </authorList>
    </citation>
    <scope>NUCLEOTIDE SEQUENCE [LARGE SCALE GENOMIC DNA]</scope>
    <source>
        <strain evidence="1 2">Ben110</strain>
    </source>
</reference>
<dbReference type="OrthoDB" id="4857326at2"/>
<keyword evidence="2" id="KW-1185">Reference proteome</keyword>
<evidence type="ECO:0000313" key="1">
    <source>
        <dbReference type="EMBL" id="CCH74052.1"/>
    </source>
</evidence>
<dbReference type="STRING" id="1193182.BN11_370011"/>